<dbReference type="STRING" id="1798401.A2363_04190"/>
<accession>A0A1F6BFG7</accession>
<dbReference type="EMBL" id="MFKE01000008">
    <property type="protein sequence ID" value="OGG35689.1"/>
    <property type="molecule type" value="Genomic_DNA"/>
</dbReference>
<gene>
    <name evidence="1" type="ORF">A2363_04190</name>
</gene>
<evidence type="ECO:0000313" key="1">
    <source>
        <dbReference type="EMBL" id="OGG35689.1"/>
    </source>
</evidence>
<name>A0A1F6BFG7_9BACT</name>
<proteinExistence type="predicted"/>
<comment type="caution">
    <text evidence="1">The sequence shown here is derived from an EMBL/GenBank/DDBJ whole genome shotgun (WGS) entry which is preliminary data.</text>
</comment>
<organism evidence="1 2">
    <name type="scientific">Candidatus Gottesmanbacteria bacterium RIFOXYB1_FULL_47_11</name>
    <dbReference type="NCBI Taxonomy" id="1798401"/>
    <lineage>
        <taxon>Bacteria</taxon>
        <taxon>Candidatus Gottesmaniibacteriota</taxon>
    </lineage>
</organism>
<protein>
    <submittedName>
        <fullName evidence="1">Uncharacterized protein</fullName>
    </submittedName>
</protein>
<reference evidence="1 2" key="1">
    <citation type="journal article" date="2016" name="Nat. Commun.">
        <title>Thousands of microbial genomes shed light on interconnected biogeochemical processes in an aquifer system.</title>
        <authorList>
            <person name="Anantharaman K."/>
            <person name="Brown C.T."/>
            <person name="Hug L.A."/>
            <person name="Sharon I."/>
            <person name="Castelle C.J."/>
            <person name="Probst A.J."/>
            <person name="Thomas B.C."/>
            <person name="Singh A."/>
            <person name="Wilkins M.J."/>
            <person name="Karaoz U."/>
            <person name="Brodie E.L."/>
            <person name="Williams K.H."/>
            <person name="Hubbard S.S."/>
            <person name="Banfield J.F."/>
        </authorList>
    </citation>
    <scope>NUCLEOTIDE SEQUENCE [LARGE SCALE GENOMIC DNA]</scope>
</reference>
<evidence type="ECO:0000313" key="2">
    <source>
        <dbReference type="Proteomes" id="UP000176186"/>
    </source>
</evidence>
<sequence>MVMARFKEIDRKTKTSVEWNPHIANITNPLRRTIAALLPAVNPEMVHKSEDGSRRWFRTMITSDKYPTLSAAVHIGHNTPNNTYDVSLFIIRLKGQIHSHEIFTIHPDRIEYEKAGSARLLTIRDDKDLINNLRGIVRDVQKQNK</sequence>
<dbReference type="Proteomes" id="UP000176186">
    <property type="component" value="Unassembled WGS sequence"/>
</dbReference>
<dbReference type="AlphaFoldDB" id="A0A1F6BFG7"/>